<dbReference type="SUPFAM" id="SSF69786">
    <property type="entry name" value="YggU-like"/>
    <property type="match status" value="1"/>
</dbReference>
<evidence type="ECO:0000313" key="3">
    <source>
        <dbReference type="EMBL" id="BDI03102.1"/>
    </source>
</evidence>
<dbReference type="Proteomes" id="UP001057498">
    <property type="component" value="Chromosome"/>
</dbReference>
<evidence type="ECO:0000313" key="4">
    <source>
        <dbReference type="Proteomes" id="UP001057498"/>
    </source>
</evidence>
<sequence>MKATPRHPAPASAPEAPSYLIWQDDGALLDLAVIPNAKRSQLAGLHDGALRVRLAAPPVDGAANEALQRWLADEVGVPKSQVQLLRGASGRRKRVKLLAERRVLQDWLARMSVALAALQQE</sequence>
<dbReference type="InterPro" id="IPR036591">
    <property type="entry name" value="YggU-like_sf"/>
</dbReference>
<keyword evidence="4" id="KW-1185">Reference proteome</keyword>
<dbReference type="InterPro" id="IPR003746">
    <property type="entry name" value="DUF167"/>
</dbReference>
<dbReference type="RefSeq" id="WP_251971423.1">
    <property type="nucleotide sequence ID" value="NZ_AP025730.1"/>
</dbReference>
<evidence type="ECO:0000256" key="1">
    <source>
        <dbReference type="ARBA" id="ARBA00010364"/>
    </source>
</evidence>
<dbReference type="HAMAP" id="MF_00634">
    <property type="entry name" value="UPF0235"/>
    <property type="match status" value="1"/>
</dbReference>
<dbReference type="SMART" id="SM01152">
    <property type="entry name" value="DUF167"/>
    <property type="match status" value="1"/>
</dbReference>
<dbReference type="Gene3D" id="3.30.1200.10">
    <property type="entry name" value="YggU-like"/>
    <property type="match status" value="1"/>
</dbReference>
<proteinExistence type="inferred from homology"/>
<dbReference type="PANTHER" id="PTHR13420:SF7">
    <property type="entry name" value="UPF0235 PROTEIN C15ORF40"/>
    <property type="match status" value="1"/>
</dbReference>
<gene>
    <name evidence="3" type="ORF">CATMQ487_00720</name>
</gene>
<dbReference type="EMBL" id="AP025730">
    <property type="protein sequence ID" value="BDI03102.1"/>
    <property type="molecule type" value="Genomic_DNA"/>
</dbReference>
<organism evidence="3 4">
    <name type="scientific">Sphaerotilus microaerophilus</name>
    <dbReference type="NCBI Taxonomy" id="2914710"/>
    <lineage>
        <taxon>Bacteria</taxon>
        <taxon>Pseudomonadati</taxon>
        <taxon>Pseudomonadota</taxon>
        <taxon>Betaproteobacteria</taxon>
        <taxon>Burkholderiales</taxon>
        <taxon>Sphaerotilaceae</taxon>
        <taxon>Sphaerotilus</taxon>
    </lineage>
</organism>
<evidence type="ECO:0000256" key="2">
    <source>
        <dbReference type="HAMAP-Rule" id="MF_00634"/>
    </source>
</evidence>
<dbReference type="Pfam" id="PF02594">
    <property type="entry name" value="DUF167"/>
    <property type="match status" value="1"/>
</dbReference>
<comment type="similarity">
    <text evidence="1 2">Belongs to the UPF0235 family.</text>
</comment>
<dbReference type="PANTHER" id="PTHR13420">
    <property type="entry name" value="UPF0235 PROTEIN C15ORF40"/>
    <property type="match status" value="1"/>
</dbReference>
<dbReference type="NCBIfam" id="TIGR00251">
    <property type="entry name" value="DUF167 family protein"/>
    <property type="match status" value="1"/>
</dbReference>
<accession>A0ABN6PI45</accession>
<name>A0ABN6PI45_9BURK</name>
<reference evidence="3" key="1">
    <citation type="submission" date="2022-04" db="EMBL/GenBank/DDBJ databases">
        <title>Whole genome sequence of Sphaerotilus sp. FB-5.</title>
        <authorList>
            <person name="Takeda M."/>
            <person name="Narihara S."/>
            <person name="Akimoto M."/>
            <person name="Akimoto R."/>
            <person name="Nishiyashiki S."/>
            <person name="Murakami T."/>
        </authorList>
    </citation>
    <scope>NUCLEOTIDE SEQUENCE</scope>
    <source>
        <strain evidence="3">FB-5</strain>
    </source>
</reference>
<protein>
    <recommendedName>
        <fullName evidence="2">UPF0235 protein CATMQ487_00720</fullName>
    </recommendedName>
</protein>